<reference evidence="3 4" key="1">
    <citation type="submission" date="2014-08" db="EMBL/GenBank/DDBJ databases">
        <authorList>
            <person name="Moulin Lionel"/>
        </authorList>
    </citation>
    <scope>NUCLEOTIDE SEQUENCE [LARGE SCALE GENOMIC DNA]</scope>
</reference>
<evidence type="ECO:0000313" key="3">
    <source>
        <dbReference type="EMBL" id="CDX56266.1"/>
    </source>
</evidence>
<feature type="transmembrane region" description="Helical" evidence="1">
    <location>
        <begin position="83"/>
        <end position="105"/>
    </location>
</feature>
<keyword evidence="1" id="KW-0472">Membrane</keyword>
<dbReference type="InterPro" id="IPR019251">
    <property type="entry name" value="DUF2231_TM"/>
</dbReference>
<evidence type="ECO:0000313" key="4">
    <source>
        <dbReference type="Proteomes" id="UP000046122"/>
    </source>
</evidence>
<dbReference type="EMBL" id="CCNE01000016">
    <property type="protein sequence ID" value="CDX56266.1"/>
    <property type="molecule type" value="Genomic_DNA"/>
</dbReference>
<evidence type="ECO:0000259" key="2">
    <source>
        <dbReference type="Pfam" id="PF09990"/>
    </source>
</evidence>
<gene>
    <name evidence="3" type="ORF">MPL3365_230123</name>
</gene>
<feature type="transmembrane region" description="Helical" evidence="1">
    <location>
        <begin position="42"/>
        <end position="63"/>
    </location>
</feature>
<evidence type="ECO:0000256" key="1">
    <source>
        <dbReference type="SAM" id="Phobius"/>
    </source>
</evidence>
<keyword evidence="1" id="KW-0812">Transmembrane</keyword>
<accession>A0A090GB02</accession>
<feature type="transmembrane region" description="Helical" evidence="1">
    <location>
        <begin position="12"/>
        <end position="30"/>
    </location>
</feature>
<dbReference type="Pfam" id="PF09990">
    <property type="entry name" value="DUF2231"/>
    <property type="match status" value="1"/>
</dbReference>
<sequence length="155" mass="16158">MPAIQHVHPILVHFPIVLIYTLVIIDIAALAGSNAVTMRSGVGTISTFVAVAAGLFAVVTWLFGGMALDYAEAAGFRSEIAEIHEGLGTISAFTFLGWGVIRLALWVRNRELGTLVFAIPAIEIAGAALVTATGYYGGQLVYDLGVNVTKAAVGG</sequence>
<proteinExistence type="predicted"/>
<feature type="transmembrane region" description="Helical" evidence="1">
    <location>
        <begin position="112"/>
        <end position="136"/>
    </location>
</feature>
<organism evidence="3 4">
    <name type="scientific">Mesorhizobium plurifarium</name>
    <dbReference type="NCBI Taxonomy" id="69974"/>
    <lineage>
        <taxon>Bacteria</taxon>
        <taxon>Pseudomonadati</taxon>
        <taxon>Pseudomonadota</taxon>
        <taxon>Alphaproteobacteria</taxon>
        <taxon>Hyphomicrobiales</taxon>
        <taxon>Phyllobacteriaceae</taxon>
        <taxon>Mesorhizobium</taxon>
    </lineage>
</organism>
<feature type="domain" description="DUF2231" evidence="2">
    <location>
        <begin position="7"/>
        <end position="149"/>
    </location>
</feature>
<dbReference type="Proteomes" id="UP000046122">
    <property type="component" value="Unassembled WGS sequence"/>
</dbReference>
<protein>
    <recommendedName>
        <fullName evidence="2">DUF2231 domain-containing protein</fullName>
    </recommendedName>
</protein>
<name>A0A090GB02_MESPL</name>
<dbReference type="AlphaFoldDB" id="A0A090GB02"/>
<keyword evidence="1" id="KW-1133">Transmembrane helix</keyword>